<dbReference type="InterPro" id="IPR050722">
    <property type="entry name" value="Pyruvate:ferred/Flavod_OxRd"/>
</dbReference>
<dbReference type="InterPro" id="IPR019752">
    <property type="entry name" value="Pyrv/ketoisovalerate_OxRed_cat"/>
</dbReference>
<feature type="binding site" evidence="12">
    <location>
        <position position="692"/>
    </location>
    <ligand>
        <name>[4Fe-4S] cluster</name>
        <dbReference type="ChEBI" id="CHEBI:49883"/>
        <label>1</label>
    </ligand>
</feature>
<evidence type="ECO:0000256" key="4">
    <source>
        <dbReference type="ARBA" id="ARBA00022982"/>
    </source>
</evidence>
<evidence type="ECO:0000256" key="10">
    <source>
        <dbReference type="ARBA" id="ARBA00067011"/>
    </source>
</evidence>
<evidence type="ECO:0000313" key="15">
    <source>
        <dbReference type="Proteomes" id="UP001149090"/>
    </source>
</evidence>
<dbReference type="GO" id="GO:0022900">
    <property type="term" value="P:electron transport chain"/>
    <property type="evidence" value="ECO:0007669"/>
    <property type="project" value="InterPro"/>
</dbReference>
<dbReference type="InterPro" id="IPR002869">
    <property type="entry name" value="Pyrv_flavodox_OxRed_cen"/>
</dbReference>
<evidence type="ECO:0000256" key="7">
    <source>
        <dbReference type="ARBA" id="ARBA00023014"/>
    </source>
</evidence>
<dbReference type="InterPro" id="IPR037112">
    <property type="entry name" value="Pyrv-flavodox_OxR_EKR_sf"/>
</dbReference>
<accession>A0A9Q0RCG2</accession>
<feature type="binding site" evidence="12">
    <location>
        <position position="696"/>
    </location>
    <ligand>
        <name>[4Fe-4S] cluster</name>
        <dbReference type="ChEBI" id="CHEBI:49883"/>
        <label>2</label>
    </ligand>
</feature>
<dbReference type="Gene3D" id="3.40.50.920">
    <property type="match status" value="1"/>
</dbReference>
<gene>
    <name evidence="14" type="ORF">M0811_07468</name>
</gene>
<dbReference type="Gene3D" id="3.40.50.970">
    <property type="match status" value="2"/>
</dbReference>
<dbReference type="EMBL" id="JAPDFW010000066">
    <property type="protein sequence ID" value="KAJ5075117.1"/>
    <property type="molecule type" value="Genomic_DNA"/>
</dbReference>
<comment type="catalytic activity">
    <reaction evidence="8">
        <text>pyruvate + NADP(+) + CoA = acetyl-CoA + CO2 + NADPH</text>
        <dbReference type="Rhea" id="RHEA:17425"/>
        <dbReference type="ChEBI" id="CHEBI:15361"/>
        <dbReference type="ChEBI" id="CHEBI:16526"/>
        <dbReference type="ChEBI" id="CHEBI:57287"/>
        <dbReference type="ChEBI" id="CHEBI:57288"/>
        <dbReference type="ChEBI" id="CHEBI:57783"/>
        <dbReference type="ChEBI" id="CHEBI:58349"/>
        <dbReference type="EC" id="1.2.1.51"/>
    </reaction>
</comment>
<dbReference type="SUPFAM" id="SSF52922">
    <property type="entry name" value="TK C-terminal domain-like"/>
    <property type="match status" value="1"/>
</dbReference>
<dbReference type="FunFam" id="3.30.70.20:FF:000022">
    <property type="entry name" value="Pyruvate:ferredoxin (Flavodoxin) oxidoreductase"/>
    <property type="match status" value="1"/>
</dbReference>
<evidence type="ECO:0000256" key="12">
    <source>
        <dbReference type="PIRSR" id="PIRSR000159-50"/>
    </source>
</evidence>
<feature type="binding site" evidence="12">
    <location>
        <position position="686"/>
    </location>
    <ligand>
        <name>[4Fe-4S] cluster</name>
        <dbReference type="ChEBI" id="CHEBI:49883"/>
        <label>1</label>
    </ligand>
</feature>
<feature type="binding site" evidence="12">
    <location>
        <position position="1072"/>
    </location>
    <ligand>
        <name>[4Fe-4S] cluster</name>
        <dbReference type="ChEBI" id="CHEBI:49883"/>
        <label>3</label>
    </ligand>
</feature>
<dbReference type="Pfam" id="PF01855">
    <property type="entry name" value="POR_N"/>
    <property type="match status" value="1"/>
</dbReference>
<proteinExistence type="inferred from homology"/>
<dbReference type="AlphaFoldDB" id="A0A9Q0RCG2"/>
<evidence type="ECO:0000256" key="5">
    <source>
        <dbReference type="ARBA" id="ARBA00023002"/>
    </source>
</evidence>
<protein>
    <recommendedName>
        <fullName evidence="10">pyruvate dehydrogenase (NADP(+))</fullName>
        <ecNumber evidence="10">1.2.1.51</ecNumber>
    </recommendedName>
    <alternativeName>
        <fullName evidence="11">Pyruvate:NADP(+) oxidoreductase</fullName>
    </alternativeName>
</protein>
<sequence length="1176" mass="131149">MNKKTEAMDGNTAAAHIAYGLSDQAFIYPITPSSPMGELADMWSAQGRKNVFGRVVDVTEMQSEGGAAGALHGSLAAGTLSTTFTASQGLLLMLPNMFKISGELLPTVFHVASRAIAGQALSIFGDHSDVMACRTTGFALLSSGSVQEIMDLAVVAHISTIESRIPFCHFFEGFRLSHEINTIEKIEYKELNDLINKDIIEKIRTRGLNPEHPHMRGTSQGPDVYFQLVESSNKYYDELADKVQNVMDRVAKLTGRQYQLFDYVGSDDAERIVVVMGSGAAPLEEIISKFGHKEKIGLIKCRLYRPFSKKHFLKALPKSVKKICVLDRTKESGSLGEPLFLDVSTAVKKTNIDVIGGRYGLGSKDFTPAMALAVFDNLKQKEPLENFTVGITDDVTHKSLKINQEIDTVPEGTQQCLFWGMGSDGTVGANKNAIKIIVDNTSLYGQGYFSYSAHKSGGISISHLRFGSKKIHSPYLIQNADYIACHNKSYVDKYDLLNKAKFGSIFVLNSPWNSIDELEQNLPSSLKHKIAEKHLKFFNIDASSIADKVGLAGRINMIMQAVFFHLSGVLDSKKAIDLLKKTIEKEYSKKGEDVVKKNKEGVDESIRNLHEIKYPQKWIECEIEDPKKTQDLPIFIKEIFNPMAKLEGDLIPVSKFPEAGFIPLGTSKYDKRGIAEKVPNWNPKTCIQCNFCSVVCPHAAIRPFLINPETKKPKNFETTRTKGTKEDLEFRIQVSPLDCTGCSLCVNTCPTKSLEMKPLHDMKDQIENWNFAVNLPIRNDLFKRESIKGSQFHQPLLEFSGACAGCGETPYVKLLTQLFGEQMVVANATGCSSIWGGSYPNCPYSTNRFSHGPAWANSLFEDNAEFGLGIAKGIQNQRNSLLLLVNDLLQSNSDIGELKDLFNDWINNFNDLRKSKELSEKIKVELSEYLDKNQNKDLNINNLLQEIFQKKDLFSKRSQWIIGGDGWAYDIGFGGLDHVLASGEDVNILVLDTEVYSNTGGQSSKSTPRSGVAKFAAKGKNTCKKDLGLIATSYENVYVASVSLANMTHLIKCLVEAEKYKGPSLIIAYSPCIEHGIKLGMGSQVKEQQLAIETGYWPLFHFDPNFHLIGKNPFVYDSKKPKKDLIDLLKHETRFSSLLKTFPQEAIKKHNLLKDDIQRRHEKYLQLSQLFQSKLK</sequence>
<keyword evidence="14" id="KW-0670">Pyruvate</keyword>
<comment type="cofactor">
    <cofactor evidence="12">
        <name>[4Fe-4S] cluster</name>
        <dbReference type="ChEBI" id="CHEBI:49883"/>
    </cofactor>
    <text evidence="12">Binds 3 [4Fe-4S] clusters per subunit.</text>
</comment>
<evidence type="ECO:0000313" key="14">
    <source>
        <dbReference type="EMBL" id="KAJ5075117.1"/>
    </source>
</evidence>
<dbReference type="Gene3D" id="3.30.70.20">
    <property type="match status" value="1"/>
</dbReference>
<dbReference type="Pfam" id="PF01558">
    <property type="entry name" value="POR"/>
    <property type="match status" value="1"/>
</dbReference>
<dbReference type="GO" id="GO:0005506">
    <property type="term" value="F:iron ion binding"/>
    <property type="evidence" value="ECO:0007669"/>
    <property type="project" value="InterPro"/>
</dbReference>
<feature type="binding site" evidence="12">
    <location>
        <position position="749"/>
    </location>
    <ligand>
        <name>[4Fe-4S] cluster</name>
        <dbReference type="ChEBI" id="CHEBI:49883"/>
        <label>1</label>
    </ligand>
</feature>
<dbReference type="PANTHER" id="PTHR32154">
    <property type="entry name" value="PYRUVATE-FLAVODOXIN OXIDOREDUCTASE-RELATED"/>
    <property type="match status" value="1"/>
</dbReference>
<dbReference type="SMART" id="SM00890">
    <property type="entry name" value="EKR"/>
    <property type="match status" value="1"/>
</dbReference>
<dbReference type="SUPFAM" id="SSF54862">
    <property type="entry name" value="4Fe-4S ferredoxins"/>
    <property type="match status" value="1"/>
</dbReference>
<dbReference type="InterPro" id="IPR017900">
    <property type="entry name" value="4Fe4S_Fe_S_CS"/>
</dbReference>
<dbReference type="GO" id="GO:0051539">
    <property type="term" value="F:4 iron, 4 sulfur cluster binding"/>
    <property type="evidence" value="ECO:0007669"/>
    <property type="project" value="UniProtKB-KW"/>
</dbReference>
<dbReference type="Pfam" id="PF10371">
    <property type="entry name" value="EKR"/>
    <property type="match status" value="1"/>
</dbReference>
<dbReference type="GO" id="GO:0030976">
    <property type="term" value="F:thiamine pyrophosphate binding"/>
    <property type="evidence" value="ECO:0007669"/>
    <property type="project" value="InterPro"/>
</dbReference>
<dbReference type="PANTHER" id="PTHR32154:SF0">
    <property type="entry name" value="PYRUVATE-FLAVODOXIN OXIDOREDUCTASE-RELATED"/>
    <property type="match status" value="1"/>
</dbReference>
<feature type="binding site" evidence="12">
    <location>
        <position position="806"/>
    </location>
    <ligand>
        <name>[4Fe-4S] cluster</name>
        <dbReference type="ChEBI" id="CHEBI:49883"/>
        <label>3</label>
    </ligand>
</feature>
<keyword evidence="3 12" id="KW-0479">Metal-binding</keyword>
<dbReference type="EC" id="1.2.1.51" evidence="10"/>
<dbReference type="InterPro" id="IPR019456">
    <property type="entry name" value="Pyrv-flavodox_OxRtase_EKR"/>
</dbReference>
<dbReference type="FunFam" id="3.40.50.970:FF:000012">
    <property type="entry name" value="Pyruvate:ferredoxin (Flavodoxin) oxidoreductase"/>
    <property type="match status" value="1"/>
</dbReference>
<keyword evidence="2 12" id="KW-0004">4Fe-4S</keyword>
<dbReference type="GO" id="GO:0006979">
    <property type="term" value="P:response to oxidative stress"/>
    <property type="evidence" value="ECO:0007669"/>
    <property type="project" value="TreeGrafter"/>
</dbReference>
<dbReference type="InterPro" id="IPR029061">
    <property type="entry name" value="THDP-binding"/>
</dbReference>
<feature type="binding site" evidence="12">
    <location>
        <position position="689"/>
    </location>
    <ligand>
        <name>[4Fe-4S] cluster</name>
        <dbReference type="ChEBI" id="CHEBI:49883"/>
        <label>1</label>
    </ligand>
</feature>
<dbReference type="Gene3D" id="3.40.920.10">
    <property type="entry name" value="Pyruvate-ferredoxin oxidoreductase, PFOR, domain III"/>
    <property type="match status" value="1"/>
</dbReference>
<keyword evidence="4" id="KW-0249">Electron transport</keyword>
<dbReference type="Gene3D" id="4.10.780.10">
    <property type="entry name" value="Pyruvate-flavodoxin oxidoreductase, EKR domain"/>
    <property type="match status" value="1"/>
</dbReference>
<feature type="binding site" evidence="12">
    <location>
        <position position="803"/>
    </location>
    <ligand>
        <name>[4Fe-4S] cluster</name>
        <dbReference type="ChEBI" id="CHEBI:49883"/>
        <label>3</label>
    </ligand>
</feature>
<evidence type="ECO:0000256" key="8">
    <source>
        <dbReference type="ARBA" id="ARBA00053024"/>
    </source>
</evidence>
<dbReference type="InterPro" id="IPR011895">
    <property type="entry name" value="Pyrv_flavodox_OxRed"/>
</dbReference>
<evidence type="ECO:0000256" key="3">
    <source>
        <dbReference type="ARBA" id="ARBA00022723"/>
    </source>
</evidence>
<keyword evidence="15" id="KW-1185">Reference proteome</keyword>
<evidence type="ECO:0000256" key="6">
    <source>
        <dbReference type="ARBA" id="ARBA00023004"/>
    </source>
</evidence>
<dbReference type="InterPro" id="IPR017896">
    <property type="entry name" value="4Fe4S_Fe-S-bd"/>
</dbReference>
<dbReference type="InterPro" id="IPR002880">
    <property type="entry name" value="Pyrv_Fd/Flavodoxin_OxRdtase_N"/>
</dbReference>
<dbReference type="GO" id="GO:0050243">
    <property type="term" value="F:pyruvate dehydrogenase (NADP+) activity"/>
    <property type="evidence" value="ECO:0007669"/>
    <property type="project" value="UniProtKB-EC"/>
</dbReference>
<dbReference type="FunFam" id="3.40.50.920:FF:000007">
    <property type="entry name" value="Pyruvate:ferredoxin (Flavodoxin) oxidoreductase"/>
    <property type="match status" value="1"/>
</dbReference>
<dbReference type="Pfam" id="PF12838">
    <property type="entry name" value="Fer4_7"/>
    <property type="match status" value="1"/>
</dbReference>
<evidence type="ECO:0000256" key="2">
    <source>
        <dbReference type="ARBA" id="ARBA00022485"/>
    </source>
</evidence>
<name>A0A9Q0RCG2_ANAIG</name>
<feature type="domain" description="4Fe-4S ferredoxin-type" evidence="13">
    <location>
        <begin position="677"/>
        <end position="706"/>
    </location>
</feature>
<dbReference type="FunFam" id="3.40.920.10:FF:000001">
    <property type="entry name" value="Pyruvate:ferredoxin (Flavodoxin) oxidoreductase"/>
    <property type="match status" value="1"/>
</dbReference>
<dbReference type="CDD" id="cd03377">
    <property type="entry name" value="TPP_PFOR_PNO"/>
    <property type="match status" value="1"/>
</dbReference>
<dbReference type="PIRSF" id="PIRSF000159">
    <property type="entry name" value="NifJ"/>
    <property type="match status" value="1"/>
</dbReference>
<feature type="binding site" evidence="12">
    <location>
        <position position="745"/>
    </location>
    <ligand>
        <name>[4Fe-4S] cluster</name>
        <dbReference type="ChEBI" id="CHEBI:49883"/>
        <label>2</label>
    </ligand>
</feature>
<dbReference type="PROSITE" id="PS51379">
    <property type="entry name" value="4FE4S_FER_2"/>
    <property type="match status" value="2"/>
</dbReference>
<evidence type="ECO:0000256" key="11">
    <source>
        <dbReference type="ARBA" id="ARBA00076877"/>
    </source>
</evidence>
<dbReference type="NCBIfam" id="TIGR02176">
    <property type="entry name" value="pyruv_ox_red"/>
    <property type="match status" value="1"/>
</dbReference>
<dbReference type="OMA" id="NTVMQVC"/>
<dbReference type="Pfam" id="PF02775">
    <property type="entry name" value="TPP_enzyme_C"/>
    <property type="match status" value="1"/>
</dbReference>
<dbReference type="OrthoDB" id="1688044at2759"/>
<keyword evidence="7 12" id="KW-0411">Iron-sulfur</keyword>
<feature type="binding site" evidence="12">
    <location>
        <position position="742"/>
    </location>
    <ligand>
        <name>[4Fe-4S] cluster</name>
        <dbReference type="ChEBI" id="CHEBI:49883"/>
        <label>2</label>
    </ligand>
</feature>
<comment type="caution">
    <text evidence="14">The sequence shown here is derived from an EMBL/GenBank/DDBJ whole genome shotgun (WGS) entry which is preliminary data.</text>
</comment>
<keyword evidence="6 12" id="KW-0408">Iron</keyword>
<dbReference type="InterPro" id="IPR011766">
    <property type="entry name" value="TPP_enzyme_TPP-bd"/>
</dbReference>
<dbReference type="InterPro" id="IPR009014">
    <property type="entry name" value="Transketo_C/PFOR_II"/>
</dbReference>
<organism evidence="14 15">
    <name type="scientific">Anaeramoeba ignava</name>
    <name type="common">Anaerobic marine amoeba</name>
    <dbReference type="NCBI Taxonomy" id="1746090"/>
    <lineage>
        <taxon>Eukaryota</taxon>
        <taxon>Metamonada</taxon>
        <taxon>Anaeramoebidae</taxon>
        <taxon>Anaeramoeba</taxon>
    </lineage>
</organism>
<dbReference type="PROSITE" id="PS00198">
    <property type="entry name" value="4FE4S_FER_1"/>
    <property type="match status" value="2"/>
</dbReference>
<dbReference type="Proteomes" id="UP001149090">
    <property type="component" value="Unassembled WGS sequence"/>
</dbReference>
<reference evidence="14" key="1">
    <citation type="submission" date="2022-10" db="EMBL/GenBank/DDBJ databases">
        <title>Novel sulphate-reducing endosymbionts in the free-living metamonad Anaeramoeba.</title>
        <authorList>
            <person name="Jerlstrom-Hultqvist J."/>
            <person name="Cepicka I."/>
            <person name="Gallot-Lavallee L."/>
            <person name="Salas-Leiva D."/>
            <person name="Curtis B.A."/>
            <person name="Zahonova K."/>
            <person name="Pipaliya S."/>
            <person name="Dacks J."/>
            <person name="Roger A.J."/>
        </authorList>
    </citation>
    <scope>NUCLEOTIDE SEQUENCE</scope>
    <source>
        <strain evidence="14">BMAN</strain>
    </source>
</reference>
<feature type="binding site" evidence="12">
    <location>
        <position position="831"/>
    </location>
    <ligand>
        <name>[4Fe-4S] cluster</name>
        <dbReference type="ChEBI" id="CHEBI:49883"/>
        <label>3</label>
    </ligand>
</feature>
<comment type="similarity">
    <text evidence="9">In the N-terminal section; belongs to the pyruvate:ferredoxin/flavodoxin oxidoreductase family.</text>
</comment>
<dbReference type="InterPro" id="IPR033412">
    <property type="entry name" value="PFOR_II"/>
</dbReference>
<dbReference type="FunFam" id="3.40.50.970:FF:000041">
    <property type="entry name" value="Pyruvate:ferredoxin (Flavodoxin) oxidoreductase"/>
    <property type="match status" value="1"/>
</dbReference>
<dbReference type="Pfam" id="PF17147">
    <property type="entry name" value="PFOR_II"/>
    <property type="match status" value="1"/>
</dbReference>
<feature type="binding site" evidence="12">
    <location>
        <position position="739"/>
    </location>
    <ligand>
        <name>[4Fe-4S] cluster</name>
        <dbReference type="ChEBI" id="CHEBI:49883"/>
        <label>2</label>
    </ligand>
</feature>
<keyword evidence="1" id="KW-0813">Transport</keyword>
<evidence type="ECO:0000256" key="9">
    <source>
        <dbReference type="ARBA" id="ARBA00061065"/>
    </source>
</evidence>
<dbReference type="SUPFAM" id="SSF52518">
    <property type="entry name" value="Thiamin diphosphate-binding fold (THDP-binding)"/>
    <property type="match status" value="2"/>
</dbReference>
<evidence type="ECO:0000256" key="1">
    <source>
        <dbReference type="ARBA" id="ARBA00022448"/>
    </source>
</evidence>
<keyword evidence="5" id="KW-0560">Oxidoreductase</keyword>
<feature type="domain" description="4Fe-4S ferredoxin-type" evidence="13">
    <location>
        <begin position="730"/>
        <end position="759"/>
    </location>
</feature>
<evidence type="ECO:0000259" key="13">
    <source>
        <dbReference type="PROSITE" id="PS51379"/>
    </source>
</evidence>
<dbReference type="CDD" id="cd07034">
    <property type="entry name" value="TPP_PYR_PFOR_IOR-alpha_like"/>
    <property type="match status" value="1"/>
</dbReference>
<dbReference type="SUPFAM" id="SSF53323">
    <property type="entry name" value="Pyruvate-ferredoxin oxidoreductase, PFOR, domain III"/>
    <property type="match status" value="1"/>
</dbReference>